<dbReference type="GO" id="GO:0009279">
    <property type="term" value="C:cell outer membrane"/>
    <property type="evidence" value="ECO:0007669"/>
    <property type="project" value="UniProtKB-SubCell"/>
</dbReference>
<evidence type="ECO:0000256" key="11">
    <source>
        <dbReference type="ARBA" id="ARBA00023237"/>
    </source>
</evidence>
<evidence type="ECO:0000256" key="3">
    <source>
        <dbReference type="ARBA" id="ARBA00022452"/>
    </source>
</evidence>
<evidence type="ECO:0000313" key="18">
    <source>
        <dbReference type="Proteomes" id="UP000184036"/>
    </source>
</evidence>
<dbReference type="InterPro" id="IPR039426">
    <property type="entry name" value="TonB-dep_rcpt-like"/>
</dbReference>
<dbReference type="Pfam" id="PF00593">
    <property type="entry name" value="TonB_dep_Rec_b-barrel"/>
    <property type="match status" value="1"/>
</dbReference>
<dbReference type="PANTHER" id="PTHR32552">
    <property type="entry name" value="FERRICHROME IRON RECEPTOR-RELATED"/>
    <property type="match status" value="1"/>
</dbReference>
<keyword evidence="6 14" id="KW-0732">Signal</keyword>
<feature type="signal peptide" evidence="14">
    <location>
        <begin position="1"/>
        <end position="22"/>
    </location>
</feature>
<keyword evidence="10 12" id="KW-0472">Membrane</keyword>
<feature type="domain" description="TonB-dependent receptor-like beta-barrel" evidence="15">
    <location>
        <begin position="427"/>
        <end position="983"/>
    </location>
</feature>
<proteinExistence type="inferred from homology"/>
<evidence type="ECO:0000256" key="9">
    <source>
        <dbReference type="ARBA" id="ARBA00023077"/>
    </source>
</evidence>
<dbReference type="Pfam" id="PF13715">
    <property type="entry name" value="CarbopepD_reg_2"/>
    <property type="match status" value="1"/>
</dbReference>
<dbReference type="PROSITE" id="PS52016">
    <property type="entry name" value="TONB_DEPENDENT_REC_3"/>
    <property type="match status" value="1"/>
</dbReference>
<protein>
    <submittedName>
        <fullName evidence="17">TonB-linked outer membrane protein, SusC/RagA family</fullName>
    </submittedName>
</protein>
<evidence type="ECO:0000256" key="6">
    <source>
        <dbReference type="ARBA" id="ARBA00022729"/>
    </source>
</evidence>
<evidence type="ECO:0000256" key="4">
    <source>
        <dbReference type="ARBA" id="ARBA00022496"/>
    </source>
</evidence>
<keyword evidence="8" id="KW-0406">Ion transport</keyword>
<dbReference type="InterPro" id="IPR008969">
    <property type="entry name" value="CarboxyPept-like_regulatory"/>
</dbReference>
<evidence type="ECO:0000256" key="8">
    <source>
        <dbReference type="ARBA" id="ARBA00023065"/>
    </source>
</evidence>
<evidence type="ECO:0000256" key="10">
    <source>
        <dbReference type="ARBA" id="ARBA00023136"/>
    </source>
</evidence>
<keyword evidence="4" id="KW-0410">Iron transport</keyword>
<keyword evidence="2 12" id="KW-0813">Transport</keyword>
<evidence type="ECO:0000256" key="2">
    <source>
        <dbReference type="ARBA" id="ARBA00022448"/>
    </source>
</evidence>
<keyword evidence="11 12" id="KW-0998">Cell outer membrane</keyword>
<keyword evidence="5 12" id="KW-0812">Transmembrane</keyword>
<feature type="chain" id="PRO_5012838629" evidence="14">
    <location>
        <begin position="23"/>
        <end position="1026"/>
    </location>
</feature>
<dbReference type="RefSeq" id="WP_200778666.1">
    <property type="nucleotide sequence ID" value="NZ_FQWE01000007.1"/>
</dbReference>
<evidence type="ECO:0000256" key="14">
    <source>
        <dbReference type="SAM" id="SignalP"/>
    </source>
</evidence>
<dbReference type="Gene3D" id="2.40.170.20">
    <property type="entry name" value="TonB-dependent receptor, beta-barrel domain"/>
    <property type="match status" value="1"/>
</dbReference>
<keyword evidence="3 12" id="KW-1134">Transmembrane beta strand</keyword>
<feature type="domain" description="TonB-dependent receptor plug" evidence="16">
    <location>
        <begin position="117"/>
        <end position="239"/>
    </location>
</feature>
<dbReference type="EMBL" id="FQWE01000007">
    <property type="protein sequence ID" value="SHG28338.1"/>
    <property type="molecule type" value="Genomic_DNA"/>
</dbReference>
<evidence type="ECO:0000256" key="12">
    <source>
        <dbReference type="PROSITE-ProRule" id="PRU01360"/>
    </source>
</evidence>
<keyword evidence="9 13" id="KW-0798">TonB box</keyword>
<dbReference type="STRING" id="271157.SAMN05444396_10795"/>
<dbReference type="InterPro" id="IPR023997">
    <property type="entry name" value="TonB-dep_OMP_SusC/RagA_CS"/>
</dbReference>
<evidence type="ECO:0000256" key="7">
    <source>
        <dbReference type="ARBA" id="ARBA00023004"/>
    </source>
</evidence>
<keyword evidence="7" id="KW-0408">Iron</keyword>
<reference evidence="18" key="1">
    <citation type="submission" date="2016-11" db="EMBL/GenBank/DDBJ databases">
        <authorList>
            <person name="Varghese N."/>
            <person name="Submissions S."/>
        </authorList>
    </citation>
    <scope>NUCLEOTIDE SEQUENCE [LARGE SCALE GENOMIC DNA]</scope>
    <source>
        <strain evidence="18">DSM 19741</strain>
    </source>
</reference>
<evidence type="ECO:0000256" key="1">
    <source>
        <dbReference type="ARBA" id="ARBA00004571"/>
    </source>
</evidence>
<comment type="similarity">
    <text evidence="12 13">Belongs to the TonB-dependent receptor family.</text>
</comment>
<evidence type="ECO:0000313" key="17">
    <source>
        <dbReference type="EMBL" id="SHG28338.1"/>
    </source>
</evidence>
<dbReference type="AlphaFoldDB" id="A0A1M5IJ18"/>
<evidence type="ECO:0000256" key="5">
    <source>
        <dbReference type="ARBA" id="ARBA00022692"/>
    </source>
</evidence>
<gene>
    <name evidence="17" type="ORF">SAMN05444396_10795</name>
</gene>
<dbReference type="Gene3D" id="2.60.40.1120">
    <property type="entry name" value="Carboxypeptidase-like, regulatory domain"/>
    <property type="match status" value="1"/>
</dbReference>
<organism evidence="17 18">
    <name type="scientific">Flavobacterium segetis</name>
    <dbReference type="NCBI Taxonomy" id="271157"/>
    <lineage>
        <taxon>Bacteria</taxon>
        <taxon>Pseudomonadati</taxon>
        <taxon>Bacteroidota</taxon>
        <taxon>Flavobacteriia</taxon>
        <taxon>Flavobacteriales</taxon>
        <taxon>Flavobacteriaceae</taxon>
        <taxon>Flavobacterium</taxon>
    </lineage>
</organism>
<dbReference type="SUPFAM" id="SSF56935">
    <property type="entry name" value="Porins"/>
    <property type="match status" value="1"/>
</dbReference>
<dbReference type="InterPro" id="IPR012910">
    <property type="entry name" value="Plug_dom"/>
</dbReference>
<comment type="subcellular location">
    <subcellularLocation>
        <location evidence="1 12">Cell outer membrane</location>
        <topology evidence="1 12">Multi-pass membrane protein</topology>
    </subcellularLocation>
</comment>
<dbReference type="InterPro" id="IPR023996">
    <property type="entry name" value="TonB-dep_OMP_SusC/RagA"/>
</dbReference>
<dbReference type="InterPro" id="IPR036942">
    <property type="entry name" value="Beta-barrel_TonB_sf"/>
</dbReference>
<dbReference type="NCBIfam" id="TIGR04056">
    <property type="entry name" value="OMP_RagA_SusC"/>
    <property type="match status" value="1"/>
</dbReference>
<dbReference type="Pfam" id="PF07715">
    <property type="entry name" value="Plug"/>
    <property type="match status" value="1"/>
</dbReference>
<sequence length="1026" mass="111502">MKLKLNGFLMLLLALVAQITFAQERTVSGVVSDNAGLPLPGVSVLVKGTQSGAQTDFDGKFSIKASPNQVLIFSYIGMKTQELTATSTKINVKLLNESVELEGVVVTALGIKKQERALGYATSVVNTDEIIKGGNQNFVNALGGKVAGLQVIASGGAPGQASRLVIRGGNKSLTNSNEPLYVIDGVPISNSNDGNGNTVTGFASPNRASDINPNDIESVTVLKGSAGAVLYGNRGSNGVILITTKSGKNNSGEPVIEFTSQVAVDEALVLPDYQTEFAQGNNGVTYAEGGSRSFGPRITGQTVNSAGAGAARGLGPQSIQLKAFNPRKDFLNTGFTNNNNISLSNSSDKYSMFVSLGNSNQTSIIPNQGFNKINARFNGNYKFNDKFSAGINVSYNISNGDLPFTGQDGNNPIFALFHTPVSWNLSGYGYERPDGRQINSRGGSFDNPFWTVNKNSAVTDSRRYIMSVNLAYDVASWMKINYRLGNDNLIDNRKIFRDKNSGSAPQGFLSFDDVTRNEITSTLTSTFNKKFADKFEATLLVGQDINTRTFRQSIITGSQLVLPGIQNTNNIQTFDPAFNQTTKRNLIGAFGNLTLSYNNYLFLDVVGRNEWSSTLPQENRSFFYPGASASFIFSDALDLKSDLLNYGKIRVGASKTARDAGVYLTQQTFQLGQFADGFTDGITFPFNGLPGYTVDNLIANAKLKPEFTTEYEVGIELKMFKNRLGLDASFFKNVNTGGIIPLDISPATGAQNTIINSGETNSRGVELSLRGTPIEIKDFRWDINVNFSKIKSKVDQTFPGIDKIFLGGFAGNPAIFAVKDERYGSIIGSGYARNTNGAILTDDDGYPLFEDGKNLGYVEPDWTGGVTNTFTYKNLYVSAQIDTRQGGYIYSGTEELLDFYGVTAKTASRQEDYTFPGVNETTGSANNVVVKRDAVWYGSAYPNEEYVYENNWVKLREASIGYTFKLKDKRIKALDVSFYGRNLALWTKIPHIDPESSSFGTGNAQGVSRFAFPTTRTIGFNLRVQF</sequence>
<dbReference type="FunFam" id="2.60.40.1120:FF:000003">
    <property type="entry name" value="Outer membrane protein Omp121"/>
    <property type="match status" value="1"/>
</dbReference>
<dbReference type="Gene3D" id="2.170.130.10">
    <property type="entry name" value="TonB-dependent receptor, plug domain"/>
    <property type="match status" value="1"/>
</dbReference>
<evidence type="ECO:0000259" key="16">
    <source>
        <dbReference type="Pfam" id="PF07715"/>
    </source>
</evidence>
<keyword evidence="18" id="KW-1185">Reference proteome</keyword>
<name>A0A1M5IJ18_9FLAO</name>
<dbReference type="NCBIfam" id="TIGR04057">
    <property type="entry name" value="SusC_RagA_signa"/>
    <property type="match status" value="1"/>
</dbReference>
<dbReference type="PANTHER" id="PTHR32552:SF68">
    <property type="entry name" value="FERRICHROME OUTER MEMBRANE TRANSPORTER_PHAGE RECEPTOR"/>
    <property type="match status" value="1"/>
</dbReference>
<evidence type="ECO:0000259" key="15">
    <source>
        <dbReference type="Pfam" id="PF00593"/>
    </source>
</evidence>
<accession>A0A1M5IJ18</accession>
<dbReference type="InterPro" id="IPR037066">
    <property type="entry name" value="Plug_dom_sf"/>
</dbReference>
<dbReference type="InterPro" id="IPR000531">
    <property type="entry name" value="Beta-barrel_TonB"/>
</dbReference>
<evidence type="ECO:0000256" key="13">
    <source>
        <dbReference type="RuleBase" id="RU003357"/>
    </source>
</evidence>
<dbReference type="Proteomes" id="UP000184036">
    <property type="component" value="Unassembled WGS sequence"/>
</dbReference>
<dbReference type="SUPFAM" id="SSF49464">
    <property type="entry name" value="Carboxypeptidase regulatory domain-like"/>
    <property type="match status" value="1"/>
</dbReference>
<dbReference type="GO" id="GO:0015344">
    <property type="term" value="F:siderophore uptake transmembrane transporter activity"/>
    <property type="evidence" value="ECO:0007669"/>
    <property type="project" value="TreeGrafter"/>
</dbReference>